<evidence type="ECO:0000313" key="2">
    <source>
        <dbReference type="EMBL" id="PKS09770.1"/>
    </source>
</evidence>
<dbReference type="SUPFAM" id="SSF47954">
    <property type="entry name" value="Cyclin-like"/>
    <property type="match status" value="1"/>
</dbReference>
<dbReference type="OrthoDB" id="3877279at2759"/>
<proteinExistence type="predicted"/>
<accession>A0A2N3NBG2</accession>
<dbReference type="InParanoid" id="A0A2N3NBG2"/>
<dbReference type="Proteomes" id="UP000233524">
    <property type="component" value="Unassembled WGS sequence"/>
</dbReference>
<evidence type="ECO:0000256" key="1">
    <source>
        <dbReference type="SAM" id="MobiDB-lite"/>
    </source>
</evidence>
<name>A0A2N3NBG2_9PEZI</name>
<dbReference type="VEuPathDB" id="FungiDB:jhhlp_004391"/>
<dbReference type="InterPro" id="IPR036915">
    <property type="entry name" value="Cyclin-like_sf"/>
</dbReference>
<feature type="region of interest" description="Disordered" evidence="1">
    <location>
        <begin position="240"/>
        <end position="294"/>
    </location>
</feature>
<reference evidence="2 3" key="1">
    <citation type="journal article" date="2017" name="G3 (Bethesda)">
        <title>First Draft Genome Sequence of the Pathogenic Fungus Lomentospora prolificans (Formerly Scedosporium prolificans).</title>
        <authorList>
            <person name="Luo R."/>
            <person name="Zimin A."/>
            <person name="Workman R."/>
            <person name="Fan Y."/>
            <person name="Pertea G."/>
            <person name="Grossman N."/>
            <person name="Wear M.P."/>
            <person name="Jia B."/>
            <person name="Miller H."/>
            <person name="Casadevall A."/>
            <person name="Timp W."/>
            <person name="Zhang S.X."/>
            <person name="Salzberg S.L."/>
        </authorList>
    </citation>
    <scope>NUCLEOTIDE SEQUENCE [LARGE SCALE GENOMIC DNA]</scope>
    <source>
        <strain evidence="2 3">JHH-5317</strain>
    </source>
</reference>
<evidence type="ECO:0008006" key="4">
    <source>
        <dbReference type="Google" id="ProtNLM"/>
    </source>
</evidence>
<feature type="region of interest" description="Disordered" evidence="1">
    <location>
        <begin position="25"/>
        <end position="52"/>
    </location>
</feature>
<dbReference type="AlphaFoldDB" id="A0A2N3NBG2"/>
<organism evidence="2 3">
    <name type="scientific">Lomentospora prolificans</name>
    <dbReference type="NCBI Taxonomy" id="41688"/>
    <lineage>
        <taxon>Eukaryota</taxon>
        <taxon>Fungi</taxon>
        <taxon>Dikarya</taxon>
        <taxon>Ascomycota</taxon>
        <taxon>Pezizomycotina</taxon>
        <taxon>Sordariomycetes</taxon>
        <taxon>Hypocreomycetidae</taxon>
        <taxon>Microascales</taxon>
        <taxon>Microascaceae</taxon>
        <taxon>Lomentospora</taxon>
    </lineage>
</organism>
<gene>
    <name evidence="2" type="ORF">jhhlp_004391</name>
</gene>
<evidence type="ECO:0000313" key="3">
    <source>
        <dbReference type="Proteomes" id="UP000233524"/>
    </source>
</evidence>
<dbReference type="EMBL" id="NLAX01000010">
    <property type="protein sequence ID" value="PKS09770.1"/>
    <property type="molecule type" value="Genomic_DNA"/>
</dbReference>
<feature type="compositionally biased region" description="Acidic residues" evidence="1">
    <location>
        <begin position="255"/>
        <end position="266"/>
    </location>
</feature>
<comment type="caution">
    <text evidence="2">The sequence shown here is derived from an EMBL/GenBank/DDBJ whole genome shotgun (WGS) entry which is preliminary data.</text>
</comment>
<sequence length="294" mass="32422">MQRQKSKRVKFSSCSDDEYDGYMTYRPLSNLPTPPPSLSSAAQSPKNPLEDGERLKTRYLGPAIHLVNLIPSAASLATPSVPLVQAILSRSDLPLESIALAVCVLDALDNRFALSWRLSCPLHIVPPIFACSNKRHTLPSGPFEQQLHIDSVYPELIILSALTIAVKFLDDPQASTRYYCSAWGGDIWSCEQLNATERCIMENLNYRILPLCDEDLLTDAMVDMQLAVRQGGRQYGGYDDEEYRVEMNAYPSPADESDEDDVDETCESGSSKSKHGKPVVGLGLNLTPAETPPS</sequence>
<dbReference type="Gene3D" id="1.10.472.10">
    <property type="entry name" value="Cyclin-like"/>
    <property type="match status" value="1"/>
</dbReference>
<protein>
    <recommendedName>
        <fullName evidence="4">Cyclin N-terminal domain-containing protein</fullName>
    </recommendedName>
</protein>
<keyword evidence="3" id="KW-1185">Reference proteome</keyword>